<evidence type="ECO:0000256" key="2">
    <source>
        <dbReference type="SAM" id="MobiDB-lite"/>
    </source>
</evidence>
<dbReference type="KEGG" id="apro:F751_6179"/>
<feature type="region of interest" description="Disordered" evidence="2">
    <location>
        <begin position="240"/>
        <end position="272"/>
    </location>
</feature>
<proteinExistence type="predicted"/>
<dbReference type="OrthoDB" id="514600at2759"/>
<dbReference type="EMBL" id="KL662112">
    <property type="protein sequence ID" value="KFM25224.1"/>
    <property type="molecule type" value="Genomic_DNA"/>
</dbReference>
<evidence type="ECO:0000313" key="4">
    <source>
        <dbReference type="Proteomes" id="UP000028924"/>
    </source>
</evidence>
<evidence type="ECO:0000313" key="3">
    <source>
        <dbReference type="EMBL" id="KFM25224.1"/>
    </source>
</evidence>
<gene>
    <name evidence="3" type="ORF">F751_6179</name>
</gene>
<dbReference type="InterPro" id="IPR032675">
    <property type="entry name" value="LRR_dom_sf"/>
</dbReference>
<accession>A0A087SHM0</accession>
<reference evidence="3 4" key="1">
    <citation type="journal article" date="2014" name="BMC Genomics">
        <title>Oil accumulation mechanisms of the oleaginous microalga Chlorella protothecoides revealed through its genome, transcriptomes, and proteomes.</title>
        <authorList>
            <person name="Gao C."/>
            <person name="Wang Y."/>
            <person name="Shen Y."/>
            <person name="Yan D."/>
            <person name="He X."/>
            <person name="Dai J."/>
            <person name="Wu Q."/>
        </authorList>
    </citation>
    <scope>NUCLEOTIDE SEQUENCE [LARGE SCALE GENOMIC DNA]</scope>
    <source>
        <strain evidence="3 4">0710</strain>
    </source>
</reference>
<keyword evidence="4" id="KW-1185">Reference proteome</keyword>
<dbReference type="SMART" id="SM00368">
    <property type="entry name" value="LRR_RI"/>
    <property type="match status" value="2"/>
</dbReference>
<dbReference type="STRING" id="3075.A0A087SHM0"/>
<dbReference type="GeneID" id="23617570"/>
<dbReference type="GO" id="GO:0005930">
    <property type="term" value="C:axoneme"/>
    <property type="evidence" value="ECO:0007669"/>
    <property type="project" value="UniProtKB-SubCell"/>
</dbReference>
<feature type="region of interest" description="Disordered" evidence="2">
    <location>
        <begin position="1"/>
        <end position="75"/>
    </location>
</feature>
<dbReference type="SUPFAM" id="SSF52047">
    <property type="entry name" value="RNI-like"/>
    <property type="match status" value="1"/>
</dbReference>
<name>A0A087SHM0_AUXPR</name>
<organism evidence="3 4">
    <name type="scientific">Auxenochlorella protothecoides</name>
    <name type="common">Green microalga</name>
    <name type="synonym">Chlorella protothecoides</name>
    <dbReference type="NCBI Taxonomy" id="3075"/>
    <lineage>
        <taxon>Eukaryota</taxon>
        <taxon>Viridiplantae</taxon>
        <taxon>Chlorophyta</taxon>
        <taxon>core chlorophytes</taxon>
        <taxon>Trebouxiophyceae</taxon>
        <taxon>Chlorellales</taxon>
        <taxon>Chlorellaceae</taxon>
        <taxon>Auxenochlorella</taxon>
    </lineage>
</organism>
<evidence type="ECO:0000256" key="1">
    <source>
        <dbReference type="ARBA" id="ARBA00004430"/>
    </source>
</evidence>
<feature type="region of interest" description="Disordered" evidence="2">
    <location>
        <begin position="107"/>
        <end position="128"/>
    </location>
</feature>
<comment type="subcellular location">
    <subcellularLocation>
        <location evidence="1">Cytoplasm</location>
        <location evidence="1">Cytoskeleton</location>
        <location evidence="1">Cilium axoneme</location>
    </subcellularLocation>
</comment>
<sequence length="357" mass="37433">MPAAHLPKVDEEEAGTADADETARELEEEEEDAETASSASGEGLTDDDTDASQPTGTGKKKRKVSLGGVPEVGNGGEWRSGCSLGVVVSGIHLSKAHGPALPLWPMQKKKKKANGEASGEASRVDAEVRKQQQERVSNALADVRANSSGSIWVDLSSAAVDAKTVKKLCAHLAANTEILSLNLAGNCLDDESGESLARALAQGAAPNLIDLDLRDNPLSPAAEASVRATLKERKILNVELGPLPPPVAAPPAEAGKEEAGKEGGASLSGSLRDNPYVRRFFQVDEDDQDEGQALESPTEQVVPEQLSAELWEQVNQALESPTRTTADLATPLTAIADQVRGEMDSCMVGRVPVVAKA</sequence>
<dbReference type="Gene3D" id="3.80.10.10">
    <property type="entry name" value="Ribonuclease Inhibitor"/>
    <property type="match status" value="1"/>
</dbReference>
<protein>
    <submittedName>
        <fullName evidence="3">Uncharacterized protein</fullName>
    </submittedName>
</protein>
<dbReference type="Proteomes" id="UP000028924">
    <property type="component" value="Unassembled WGS sequence"/>
</dbReference>
<dbReference type="RefSeq" id="XP_011398115.1">
    <property type="nucleotide sequence ID" value="XM_011399813.1"/>
</dbReference>
<feature type="compositionally biased region" description="Acidic residues" evidence="2">
    <location>
        <begin position="10"/>
        <end position="34"/>
    </location>
</feature>
<dbReference type="AlphaFoldDB" id="A0A087SHM0"/>